<dbReference type="Proteomes" id="UP000247099">
    <property type="component" value="Unassembled WGS sequence"/>
</dbReference>
<gene>
    <name evidence="2" type="ORF">DDZ13_00485</name>
</gene>
<keyword evidence="1" id="KW-0472">Membrane</keyword>
<dbReference type="InParanoid" id="A0A317ZMG7"/>
<sequence length="209" mass="24105">MTMQVHARISKEWRRRMLFMFAMLFGCALWFLTDGYIIWPKEAERYEAYAEIRDEMLDSGKAENEESEELRIAWKRYAREADVSEKIPKERTPEAIQEQLVIGWFLIAVSLTFGGWVVWNHRLSIRAEGNTVIGASGQEVDLDSIIATDRKKWKNKGIAYAIYEEGGKQKRLCLDDHKFAGAEEILLEAERRIKARAGESEPASENDAT</sequence>
<evidence type="ECO:0000313" key="2">
    <source>
        <dbReference type="EMBL" id="PXA05377.1"/>
    </source>
</evidence>
<protein>
    <submittedName>
        <fullName evidence="2">Uncharacterized protein</fullName>
    </submittedName>
</protein>
<evidence type="ECO:0000313" key="3">
    <source>
        <dbReference type="Proteomes" id="UP000247099"/>
    </source>
</evidence>
<keyword evidence="1" id="KW-0812">Transmembrane</keyword>
<feature type="transmembrane region" description="Helical" evidence="1">
    <location>
        <begin position="18"/>
        <end position="39"/>
    </location>
</feature>
<keyword evidence="1" id="KW-1133">Transmembrane helix</keyword>
<accession>A0A317ZMG7</accession>
<comment type="caution">
    <text evidence="2">The sequence shown here is derived from an EMBL/GenBank/DDBJ whole genome shotgun (WGS) entry which is preliminary data.</text>
</comment>
<organism evidence="2 3">
    <name type="scientific">Coraliomargarita sinensis</name>
    <dbReference type="NCBI Taxonomy" id="2174842"/>
    <lineage>
        <taxon>Bacteria</taxon>
        <taxon>Pseudomonadati</taxon>
        <taxon>Verrucomicrobiota</taxon>
        <taxon>Opitutia</taxon>
        <taxon>Puniceicoccales</taxon>
        <taxon>Coraliomargaritaceae</taxon>
        <taxon>Coraliomargarita</taxon>
    </lineage>
</organism>
<name>A0A317ZMG7_9BACT</name>
<evidence type="ECO:0000256" key="1">
    <source>
        <dbReference type="SAM" id="Phobius"/>
    </source>
</evidence>
<proteinExistence type="predicted"/>
<keyword evidence="3" id="KW-1185">Reference proteome</keyword>
<dbReference type="AlphaFoldDB" id="A0A317ZMG7"/>
<feature type="transmembrane region" description="Helical" evidence="1">
    <location>
        <begin position="101"/>
        <end position="119"/>
    </location>
</feature>
<dbReference type="EMBL" id="QHJQ01000001">
    <property type="protein sequence ID" value="PXA05377.1"/>
    <property type="molecule type" value="Genomic_DNA"/>
</dbReference>
<reference evidence="2 3" key="1">
    <citation type="submission" date="2018-05" db="EMBL/GenBank/DDBJ databases">
        <title>Coraliomargarita sinensis sp. nov., isolated from a marine solar saltern.</title>
        <authorList>
            <person name="Zhou L.Y."/>
        </authorList>
    </citation>
    <scope>NUCLEOTIDE SEQUENCE [LARGE SCALE GENOMIC DNA]</scope>
    <source>
        <strain evidence="2 3">WN38</strain>
    </source>
</reference>